<keyword evidence="14" id="KW-1185">Reference proteome</keyword>
<dbReference type="InterPro" id="IPR003594">
    <property type="entry name" value="HATPase_dom"/>
</dbReference>
<evidence type="ECO:0000259" key="11">
    <source>
        <dbReference type="PROSITE" id="PS50112"/>
    </source>
</evidence>
<dbReference type="PROSITE" id="PS50112">
    <property type="entry name" value="PAS"/>
    <property type="match status" value="1"/>
</dbReference>
<dbReference type="InterPro" id="IPR036097">
    <property type="entry name" value="HisK_dim/P_sf"/>
</dbReference>
<dbReference type="CDD" id="cd00082">
    <property type="entry name" value="HisKA"/>
    <property type="match status" value="1"/>
</dbReference>
<reference evidence="13 14" key="1">
    <citation type="submission" date="2016-06" db="EMBL/GenBank/DDBJ databases">
        <authorList>
            <person name="Kjaerup R.B."/>
            <person name="Dalgaard T.S."/>
            <person name="Juul-Madsen H.R."/>
        </authorList>
    </citation>
    <scope>NUCLEOTIDE SEQUENCE [LARGE SCALE GENOMIC DNA]</scope>
    <source>
        <strain evidence="13 14">373-A1</strain>
    </source>
</reference>
<evidence type="ECO:0000256" key="1">
    <source>
        <dbReference type="ARBA" id="ARBA00000085"/>
    </source>
</evidence>
<dbReference type="FunFam" id="3.30.565.10:FF:000006">
    <property type="entry name" value="Sensor histidine kinase WalK"/>
    <property type="match status" value="1"/>
</dbReference>
<dbReference type="EC" id="2.7.13.3" evidence="3"/>
<dbReference type="SUPFAM" id="SSF55785">
    <property type="entry name" value="PYP-like sensor domain (PAS domain)"/>
    <property type="match status" value="1"/>
</dbReference>
<dbReference type="GO" id="GO:0000155">
    <property type="term" value="F:phosphorelay sensor kinase activity"/>
    <property type="evidence" value="ECO:0007669"/>
    <property type="project" value="InterPro"/>
</dbReference>
<dbReference type="SMART" id="SM00388">
    <property type="entry name" value="HisKA"/>
    <property type="match status" value="1"/>
</dbReference>
<evidence type="ECO:0000256" key="3">
    <source>
        <dbReference type="ARBA" id="ARBA00012438"/>
    </source>
</evidence>
<feature type="transmembrane region" description="Helical" evidence="9">
    <location>
        <begin position="180"/>
        <end position="203"/>
    </location>
</feature>
<gene>
    <name evidence="13" type="ORF">CP373A1_12065</name>
</gene>
<dbReference type="GO" id="GO:0006355">
    <property type="term" value="P:regulation of DNA-templated transcription"/>
    <property type="evidence" value="ECO:0007669"/>
    <property type="project" value="InterPro"/>
</dbReference>
<feature type="transmembrane region" description="Helical" evidence="9">
    <location>
        <begin position="6"/>
        <end position="30"/>
    </location>
</feature>
<dbReference type="EMBL" id="MAPZ01000024">
    <property type="protein sequence ID" value="OBY10230.1"/>
    <property type="molecule type" value="Genomic_DNA"/>
</dbReference>
<keyword evidence="6" id="KW-0418">Kinase</keyword>
<feature type="domain" description="Histidine kinase" evidence="10">
    <location>
        <begin position="392"/>
        <end position="612"/>
    </location>
</feature>
<dbReference type="PROSITE" id="PS50109">
    <property type="entry name" value="HIS_KIN"/>
    <property type="match status" value="1"/>
</dbReference>
<dbReference type="InterPro" id="IPR003661">
    <property type="entry name" value="HisK_dim/P_dom"/>
</dbReference>
<keyword evidence="7" id="KW-0902">Two-component regulatory system</keyword>
<dbReference type="Gene3D" id="3.30.450.20">
    <property type="entry name" value="PAS domain"/>
    <property type="match status" value="1"/>
</dbReference>
<dbReference type="Gene3D" id="6.10.340.10">
    <property type="match status" value="1"/>
</dbReference>
<dbReference type="Proteomes" id="UP000092714">
    <property type="component" value="Unassembled WGS sequence"/>
</dbReference>
<dbReference type="SMART" id="SM00387">
    <property type="entry name" value="HATPase_c"/>
    <property type="match status" value="1"/>
</dbReference>
<feature type="domain" description="PAS" evidence="11">
    <location>
        <begin position="265"/>
        <end position="335"/>
    </location>
</feature>
<evidence type="ECO:0000256" key="4">
    <source>
        <dbReference type="ARBA" id="ARBA00022553"/>
    </source>
</evidence>
<dbReference type="PRINTS" id="PR00344">
    <property type="entry name" value="BCTRLSENSOR"/>
</dbReference>
<dbReference type="InterPro" id="IPR005467">
    <property type="entry name" value="His_kinase_dom"/>
</dbReference>
<keyword evidence="5" id="KW-0808">Transferase</keyword>
<dbReference type="Pfam" id="PF00989">
    <property type="entry name" value="PAS"/>
    <property type="match status" value="1"/>
</dbReference>
<accession>A0A1B8RN03</accession>
<keyword evidence="9" id="KW-1133">Transmembrane helix</keyword>
<dbReference type="InterPro" id="IPR013767">
    <property type="entry name" value="PAS_fold"/>
</dbReference>
<dbReference type="InterPro" id="IPR003660">
    <property type="entry name" value="HAMP_dom"/>
</dbReference>
<keyword evidence="8 9" id="KW-0472">Membrane</keyword>
<evidence type="ECO:0000256" key="8">
    <source>
        <dbReference type="ARBA" id="ARBA00023136"/>
    </source>
</evidence>
<dbReference type="CDD" id="cd00130">
    <property type="entry name" value="PAS"/>
    <property type="match status" value="1"/>
</dbReference>
<dbReference type="InterPro" id="IPR004358">
    <property type="entry name" value="Sig_transdc_His_kin-like_C"/>
</dbReference>
<dbReference type="SUPFAM" id="SSF47384">
    <property type="entry name" value="Homodimeric domain of signal transducing histidine kinase"/>
    <property type="match status" value="1"/>
</dbReference>
<proteinExistence type="predicted"/>
<protein>
    <recommendedName>
        <fullName evidence="3">histidine kinase</fullName>
        <ecNumber evidence="3">2.7.13.3</ecNumber>
    </recommendedName>
</protein>
<dbReference type="RefSeq" id="WP_065254643.1">
    <property type="nucleotide sequence ID" value="NZ_JADNCG010000007.1"/>
</dbReference>
<evidence type="ECO:0000256" key="9">
    <source>
        <dbReference type="SAM" id="Phobius"/>
    </source>
</evidence>
<comment type="subcellular location">
    <subcellularLocation>
        <location evidence="2">Membrane</location>
    </subcellularLocation>
</comment>
<dbReference type="FunFam" id="1.10.287.130:FF:000001">
    <property type="entry name" value="Two-component sensor histidine kinase"/>
    <property type="match status" value="1"/>
</dbReference>
<dbReference type="SMART" id="SM00091">
    <property type="entry name" value="PAS"/>
    <property type="match status" value="1"/>
</dbReference>
<name>A0A1B8RN03_9CLOT</name>
<dbReference type="Gene3D" id="3.30.565.10">
    <property type="entry name" value="Histidine kinase-like ATPase, C-terminal domain"/>
    <property type="match status" value="1"/>
</dbReference>
<feature type="domain" description="HAMP" evidence="12">
    <location>
        <begin position="204"/>
        <end position="256"/>
    </location>
</feature>
<evidence type="ECO:0000256" key="6">
    <source>
        <dbReference type="ARBA" id="ARBA00022777"/>
    </source>
</evidence>
<dbReference type="InterPro" id="IPR036890">
    <property type="entry name" value="HATPase_C_sf"/>
</dbReference>
<dbReference type="PANTHER" id="PTHR43047:SF72">
    <property type="entry name" value="OSMOSENSING HISTIDINE PROTEIN KINASE SLN1"/>
    <property type="match status" value="1"/>
</dbReference>
<dbReference type="InterPro" id="IPR000014">
    <property type="entry name" value="PAS"/>
</dbReference>
<dbReference type="Gene3D" id="1.10.287.130">
    <property type="match status" value="1"/>
</dbReference>
<comment type="catalytic activity">
    <reaction evidence="1">
        <text>ATP + protein L-histidine = ADP + protein N-phospho-L-histidine.</text>
        <dbReference type="EC" id="2.7.13.3"/>
    </reaction>
</comment>
<evidence type="ECO:0000256" key="5">
    <source>
        <dbReference type="ARBA" id="ARBA00022679"/>
    </source>
</evidence>
<evidence type="ECO:0000259" key="10">
    <source>
        <dbReference type="PROSITE" id="PS50109"/>
    </source>
</evidence>
<evidence type="ECO:0000313" key="13">
    <source>
        <dbReference type="EMBL" id="OBY10230.1"/>
    </source>
</evidence>
<keyword evidence="4" id="KW-0597">Phosphoprotein</keyword>
<dbReference type="GO" id="GO:0009927">
    <property type="term" value="F:histidine phosphotransfer kinase activity"/>
    <property type="evidence" value="ECO:0007669"/>
    <property type="project" value="TreeGrafter"/>
</dbReference>
<comment type="caution">
    <text evidence="13">The sequence shown here is derived from an EMBL/GenBank/DDBJ whole genome shotgun (WGS) entry which is preliminary data.</text>
</comment>
<dbReference type="GO" id="GO:0005886">
    <property type="term" value="C:plasma membrane"/>
    <property type="evidence" value="ECO:0007669"/>
    <property type="project" value="TreeGrafter"/>
</dbReference>
<evidence type="ECO:0000259" key="12">
    <source>
        <dbReference type="PROSITE" id="PS50885"/>
    </source>
</evidence>
<dbReference type="eggNOG" id="COG5002">
    <property type="taxonomic scope" value="Bacteria"/>
</dbReference>
<dbReference type="PROSITE" id="PS50885">
    <property type="entry name" value="HAMP"/>
    <property type="match status" value="1"/>
</dbReference>
<sequence>MKSIKSKIYLILVVFIFFTVGNSLVSINYFNKLQKSIESIMLSNYDSVVAAQSMNDAIERQDSIELAFIFEENLSLGSEYESNHMKFLEWFYKAKDNITEDGEGEVISNIEKHYVEYTNKVNKLEKLKSNEGNNITSRYYYTDVLPCFEILKKECSNLLEINQNSMLTKKLESQRLADKASYSTLGMSMVVLLLGMSIMWYLLNKLIHPLEDLAVGINEVSRGKYEYSIPLNREKEVNYILNDFNIMVSKLREYEQLNINEILREKQKGEAIIESIDSPLIVTDGSNKINMINKSAERLLDVKEKNIFGRHFLEGINNRDIFNIIKKSRESIKEYKGVEYIELGEGDLKKYFKVISNPIWFRNEKNIGTVTIMQDITKFKEIDNMKSEFISTVSHEFRTPLTSIIMAVELLKEEAYEGEEGKKELLDIISNDSDRLNNLVNDLLDLSKMESGKIVMDIKEFDISKTIIEVKKSFKMQLEEKKVGLNIDINGVNKNVKADESKVSLVLANLLGNALRYVDSNGEGLIEISVKEVNNTMLISVKDNGEGIEECDQKKIFDKFVQIKSNNKNNSGSSGLGLAICKEIIKANSGDIWVDSIIGVGSTFYFTLKLGGVIYEKDINS</sequence>
<evidence type="ECO:0000256" key="2">
    <source>
        <dbReference type="ARBA" id="ARBA00004370"/>
    </source>
</evidence>
<dbReference type="CDD" id="cd06225">
    <property type="entry name" value="HAMP"/>
    <property type="match status" value="1"/>
</dbReference>
<dbReference type="SUPFAM" id="SSF158472">
    <property type="entry name" value="HAMP domain-like"/>
    <property type="match status" value="1"/>
</dbReference>
<dbReference type="OrthoDB" id="9813151at2"/>
<dbReference type="PANTHER" id="PTHR43047">
    <property type="entry name" value="TWO-COMPONENT HISTIDINE PROTEIN KINASE"/>
    <property type="match status" value="1"/>
</dbReference>
<organism evidence="13 14">
    <name type="scientific">Clostridium paraputrificum</name>
    <dbReference type="NCBI Taxonomy" id="29363"/>
    <lineage>
        <taxon>Bacteria</taxon>
        <taxon>Bacillati</taxon>
        <taxon>Bacillota</taxon>
        <taxon>Clostridia</taxon>
        <taxon>Eubacteriales</taxon>
        <taxon>Clostridiaceae</taxon>
        <taxon>Clostridium</taxon>
    </lineage>
</organism>
<dbReference type="SUPFAM" id="SSF55874">
    <property type="entry name" value="ATPase domain of HSP90 chaperone/DNA topoisomerase II/histidine kinase"/>
    <property type="match status" value="1"/>
</dbReference>
<dbReference type="Pfam" id="PF02518">
    <property type="entry name" value="HATPase_c"/>
    <property type="match status" value="1"/>
</dbReference>
<dbReference type="Pfam" id="PF00512">
    <property type="entry name" value="HisKA"/>
    <property type="match status" value="1"/>
</dbReference>
<evidence type="ECO:0000313" key="14">
    <source>
        <dbReference type="Proteomes" id="UP000092714"/>
    </source>
</evidence>
<evidence type="ECO:0000256" key="7">
    <source>
        <dbReference type="ARBA" id="ARBA00023012"/>
    </source>
</evidence>
<dbReference type="InterPro" id="IPR035965">
    <property type="entry name" value="PAS-like_dom_sf"/>
</dbReference>
<dbReference type="AlphaFoldDB" id="A0A1B8RN03"/>
<keyword evidence="9" id="KW-0812">Transmembrane</keyword>